<evidence type="ECO:0000259" key="9">
    <source>
        <dbReference type="Pfam" id="PF00899"/>
    </source>
</evidence>
<keyword evidence="7" id="KW-0067">ATP-binding</keyword>
<dbReference type="AlphaFoldDB" id="A0A5B8MSQ2"/>
<evidence type="ECO:0000256" key="8">
    <source>
        <dbReference type="SAM" id="MobiDB-lite"/>
    </source>
</evidence>
<dbReference type="PANTHER" id="PTHR10953">
    <property type="entry name" value="UBIQUITIN-ACTIVATING ENZYME E1"/>
    <property type="match status" value="1"/>
</dbReference>
<dbReference type="SUPFAM" id="SSF69572">
    <property type="entry name" value="Activating enzymes of the ubiquitin-like proteins"/>
    <property type="match status" value="1"/>
</dbReference>
<dbReference type="GO" id="GO:0071569">
    <property type="term" value="P:protein ufmylation"/>
    <property type="evidence" value="ECO:0007669"/>
    <property type="project" value="TreeGrafter"/>
</dbReference>
<evidence type="ECO:0000256" key="5">
    <source>
        <dbReference type="ARBA" id="ARBA00022786"/>
    </source>
</evidence>
<evidence type="ECO:0000256" key="7">
    <source>
        <dbReference type="ARBA" id="ARBA00022840"/>
    </source>
</evidence>
<dbReference type="FunFam" id="3.40.50.720:FF:000066">
    <property type="entry name" value="Putative ubiquitin-like modifier-activating enzyme 5"/>
    <property type="match status" value="1"/>
</dbReference>
<dbReference type="InterPro" id="IPR045886">
    <property type="entry name" value="ThiF/MoeB/HesA"/>
</dbReference>
<dbReference type="GO" id="GO:0046872">
    <property type="term" value="F:metal ion binding"/>
    <property type="evidence" value="ECO:0007669"/>
    <property type="project" value="UniProtKB-KW"/>
</dbReference>
<evidence type="ECO:0000313" key="11">
    <source>
        <dbReference type="Proteomes" id="UP000316726"/>
    </source>
</evidence>
<feature type="domain" description="THIF-type NAD/FAD binding fold" evidence="9">
    <location>
        <begin position="117"/>
        <end position="368"/>
    </location>
</feature>
<dbReference type="EMBL" id="CP031043">
    <property type="protein sequence ID" value="QDZ23371.1"/>
    <property type="molecule type" value="Genomic_DNA"/>
</dbReference>
<proteinExistence type="inferred from homology"/>
<dbReference type="STRING" id="1764295.A0A5B8MSQ2"/>
<dbReference type="Gene3D" id="3.40.50.720">
    <property type="entry name" value="NAD(P)-binding Rossmann-like Domain"/>
    <property type="match status" value="1"/>
</dbReference>
<comment type="similarity">
    <text evidence="1">Belongs to the ubiquitin-activating E1 family. UBA5 subfamily.</text>
</comment>
<keyword evidence="5" id="KW-0833">Ubl conjugation pathway</keyword>
<evidence type="ECO:0000256" key="1">
    <source>
        <dbReference type="ARBA" id="ARBA00005339"/>
    </source>
</evidence>
<keyword evidence="11" id="KW-1185">Reference proteome</keyword>
<protein>
    <recommendedName>
        <fullName evidence="2">Ubiquitin-like modifier-activating enzyme 5</fullName>
    </recommendedName>
</protein>
<feature type="compositionally biased region" description="Acidic residues" evidence="8">
    <location>
        <begin position="459"/>
        <end position="469"/>
    </location>
</feature>
<feature type="compositionally biased region" description="Basic and acidic residues" evidence="8">
    <location>
        <begin position="384"/>
        <end position="407"/>
    </location>
</feature>
<evidence type="ECO:0000256" key="2">
    <source>
        <dbReference type="ARBA" id="ARBA00016279"/>
    </source>
</evidence>
<dbReference type="InterPro" id="IPR035985">
    <property type="entry name" value="Ubiquitin-activating_enz"/>
</dbReference>
<name>A0A5B8MSQ2_9CHLO</name>
<gene>
    <name evidence="10" type="ORF">A3770_10p58890</name>
</gene>
<organism evidence="10 11">
    <name type="scientific">Chloropicon primus</name>
    <dbReference type="NCBI Taxonomy" id="1764295"/>
    <lineage>
        <taxon>Eukaryota</taxon>
        <taxon>Viridiplantae</taxon>
        <taxon>Chlorophyta</taxon>
        <taxon>Chloropicophyceae</taxon>
        <taxon>Chloropicales</taxon>
        <taxon>Chloropicaceae</taxon>
        <taxon>Chloropicon</taxon>
    </lineage>
</organism>
<dbReference type="OrthoDB" id="206053at2759"/>
<feature type="region of interest" description="Disordered" evidence="8">
    <location>
        <begin position="67"/>
        <end position="92"/>
    </location>
</feature>
<evidence type="ECO:0000256" key="6">
    <source>
        <dbReference type="ARBA" id="ARBA00022833"/>
    </source>
</evidence>
<dbReference type="CDD" id="cd00757">
    <property type="entry name" value="ThiF_MoeB_HesA_family"/>
    <property type="match status" value="1"/>
</dbReference>
<feature type="compositionally biased region" description="Low complexity" evidence="8">
    <location>
        <begin position="420"/>
        <end position="431"/>
    </location>
</feature>
<keyword evidence="4" id="KW-0547">Nucleotide-binding</keyword>
<dbReference type="InterPro" id="IPR000594">
    <property type="entry name" value="ThiF_NAD_FAD-bd"/>
</dbReference>
<dbReference type="PANTHER" id="PTHR10953:SF9">
    <property type="entry name" value="UBIQUITIN-LIKE MODIFIER-ACTIVATING ENZYME 5"/>
    <property type="match status" value="1"/>
</dbReference>
<accession>A0A5B8MSQ2</accession>
<dbReference type="GO" id="GO:0071566">
    <property type="term" value="F:UFM1 activating enzyme activity"/>
    <property type="evidence" value="ECO:0007669"/>
    <property type="project" value="TreeGrafter"/>
</dbReference>
<dbReference type="Proteomes" id="UP000316726">
    <property type="component" value="Chromosome 10"/>
</dbReference>
<dbReference type="Pfam" id="PF00899">
    <property type="entry name" value="ThiF"/>
    <property type="match status" value="1"/>
</dbReference>
<evidence type="ECO:0000313" key="10">
    <source>
        <dbReference type="EMBL" id="QDZ23371.1"/>
    </source>
</evidence>
<dbReference type="PROSITE" id="PS00065">
    <property type="entry name" value="D_2_HYDROXYACID_DH_1"/>
    <property type="match status" value="1"/>
</dbReference>
<dbReference type="InterPro" id="IPR029752">
    <property type="entry name" value="D-isomer_DH_CS1"/>
</dbReference>
<evidence type="ECO:0000256" key="4">
    <source>
        <dbReference type="ARBA" id="ARBA00022741"/>
    </source>
</evidence>
<feature type="region of interest" description="Disordered" evidence="8">
    <location>
        <begin position="384"/>
        <end position="469"/>
    </location>
</feature>
<feature type="compositionally biased region" description="Low complexity" evidence="8">
    <location>
        <begin position="79"/>
        <end position="92"/>
    </location>
</feature>
<keyword evidence="6" id="KW-0862">Zinc</keyword>
<reference evidence="10 11" key="1">
    <citation type="submission" date="2018-07" db="EMBL/GenBank/DDBJ databases">
        <title>The complete nuclear genome of the prasinophyte Chloropicon primus (CCMP1205).</title>
        <authorList>
            <person name="Pombert J.-F."/>
            <person name="Otis C."/>
            <person name="Turmel M."/>
            <person name="Lemieux C."/>
        </authorList>
    </citation>
    <scope>NUCLEOTIDE SEQUENCE [LARGE SCALE GENOMIC DNA]</scope>
    <source>
        <strain evidence="10 11">CCMP1205</strain>
    </source>
</reference>
<dbReference type="GO" id="GO:0005829">
    <property type="term" value="C:cytosol"/>
    <property type="evidence" value="ECO:0007669"/>
    <property type="project" value="TreeGrafter"/>
</dbReference>
<evidence type="ECO:0000256" key="3">
    <source>
        <dbReference type="ARBA" id="ARBA00022723"/>
    </source>
</evidence>
<keyword evidence="3" id="KW-0479">Metal-binding</keyword>
<sequence>MMEGGSAPVKEQEDATHPMKAFASELSKLQNQVQALQSTKLQEQVLKLRDSVKAINERVQAAAEDLRKDAPVGMGSGGSSAAVPTSAAPRAANPPVVVVKREKIAKMSAEVKDDNPYSRLMALQRMGIVKDYEKIREKTVAVVGIGGVGSVACEMLTRCGIGGLLMYDYDKVELANMNRLFFRPEHSGMTKTDAAVKTLMEINPDVNFESYHMNITTVDGYDKFVESITKDGDGKTSRVDLVLSCVDNYEARMTINQACLELEQNWMESGVSEDAVSGHIQVIEPGVTACFECVPPLVVASGIDEKTLKREGVCAASLPTTMGMVAGFLVQNTLKYLLNFGQVSPYLGYNAMKDYFPTMDIQPNPGCSNARCCKLQVKYEEKRKQRKLDKEKGEAVEEDMGPLHEDNEWSISVVEDDGPQQEGAGEEQGAATSEANLADGIEFSMPKADVIDEKTLEENAVETNDDEDVDELRAQLEALNAK</sequence>
<dbReference type="GO" id="GO:0005524">
    <property type="term" value="F:ATP binding"/>
    <property type="evidence" value="ECO:0007669"/>
    <property type="project" value="UniProtKB-KW"/>
</dbReference>